<comment type="caution">
    <text evidence="1">The sequence shown here is derived from an EMBL/GenBank/DDBJ whole genome shotgun (WGS) entry which is preliminary data.</text>
</comment>
<dbReference type="PATRIC" id="fig|1365251.3.peg.795"/>
<evidence type="ECO:0000313" key="1">
    <source>
        <dbReference type="EMBL" id="KZN52978.1"/>
    </source>
</evidence>
<evidence type="ECO:0000313" key="2">
    <source>
        <dbReference type="Proteomes" id="UP000076503"/>
    </source>
</evidence>
<organism evidence="1 2">
    <name type="scientific">Pseudoalteromonas luteoviolacea H33</name>
    <dbReference type="NCBI Taxonomy" id="1365251"/>
    <lineage>
        <taxon>Bacteria</taxon>
        <taxon>Pseudomonadati</taxon>
        <taxon>Pseudomonadota</taxon>
        <taxon>Gammaproteobacteria</taxon>
        <taxon>Alteromonadales</taxon>
        <taxon>Pseudoalteromonadaceae</taxon>
        <taxon>Pseudoalteromonas</taxon>
    </lineage>
</organism>
<name>A0A167FTV6_9GAMM</name>
<gene>
    <name evidence="1" type="ORF">N476_09340</name>
</gene>
<reference evidence="1 2" key="1">
    <citation type="submission" date="2013-07" db="EMBL/GenBank/DDBJ databases">
        <title>Comparative Genomic and Metabolomic Analysis of Twelve Strains of Pseudoalteromonas luteoviolacea.</title>
        <authorList>
            <person name="Vynne N.G."/>
            <person name="Mansson M."/>
            <person name="Gram L."/>
        </authorList>
    </citation>
    <scope>NUCLEOTIDE SEQUENCE [LARGE SCALE GENOMIC DNA]</scope>
    <source>
        <strain evidence="1 2">H33</strain>
    </source>
</reference>
<proteinExistence type="predicted"/>
<accession>A0A167FTV6</accession>
<protein>
    <submittedName>
        <fullName evidence="1">Uncharacterized protein</fullName>
    </submittedName>
</protein>
<dbReference type="Proteomes" id="UP000076503">
    <property type="component" value="Unassembled WGS sequence"/>
</dbReference>
<dbReference type="AlphaFoldDB" id="A0A167FTV6"/>
<dbReference type="EMBL" id="AUXZ01000057">
    <property type="protein sequence ID" value="KZN52978.1"/>
    <property type="molecule type" value="Genomic_DNA"/>
</dbReference>
<sequence>MWQEHHVFADLDNPQFQDNALLAIERFSVK</sequence>